<feature type="domain" description="Transcription regulator PadR N-terminal" evidence="2">
    <location>
        <begin position="9"/>
        <end position="82"/>
    </location>
</feature>
<dbReference type="PANTHER" id="PTHR33169:SF14">
    <property type="entry name" value="TRANSCRIPTIONAL REGULATOR RV3488"/>
    <property type="match status" value="1"/>
</dbReference>
<dbReference type="Gene3D" id="1.10.10.10">
    <property type="entry name" value="Winged helix-like DNA-binding domain superfamily/Winged helix DNA-binding domain"/>
    <property type="match status" value="1"/>
</dbReference>
<reference evidence="3" key="1">
    <citation type="submission" date="2012-03" db="EMBL/GenBank/DDBJ databases">
        <title>Functional metagenomics reveals considerable lignocellulase gene clusters in the gut microbiome of a wood-feeding higher termite.</title>
        <authorList>
            <person name="Liu N."/>
        </authorList>
    </citation>
    <scope>NUCLEOTIDE SEQUENCE</scope>
</reference>
<dbReference type="InterPro" id="IPR036388">
    <property type="entry name" value="WH-like_DNA-bd_sf"/>
</dbReference>
<evidence type="ECO:0000256" key="1">
    <source>
        <dbReference type="SAM" id="Phobius"/>
    </source>
</evidence>
<dbReference type="InterPro" id="IPR036390">
    <property type="entry name" value="WH_DNA-bd_sf"/>
</dbReference>
<keyword evidence="1" id="KW-0472">Membrane</keyword>
<dbReference type="PANTHER" id="PTHR33169">
    <property type="entry name" value="PADR-FAMILY TRANSCRIPTIONAL REGULATOR"/>
    <property type="match status" value="1"/>
</dbReference>
<accession>A0A806KH78</accession>
<protein>
    <submittedName>
        <fullName evidence="3">Transcriptional regulator, PadR family</fullName>
    </submittedName>
</protein>
<dbReference type="EMBL" id="JQ844268">
    <property type="protein sequence ID" value="AGS53985.1"/>
    <property type="molecule type" value="Genomic_DNA"/>
</dbReference>
<dbReference type="AlphaFoldDB" id="A0A806KH78"/>
<keyword evidence="1" id="KW-1133">Transmembrane helix</keyword>
<evidence type="ECO:0000313" key="3">
    <source>
        <dbReference type="EMBL" id="AGS53985.1"/>
    </source>
</evidence>
<sequence length="123" mass="14586">MQRCTDTVVLRILIRGDAYGFEIYNRILERTGDQYELKETTLYSSYKRLEAEGCIRSYWGDETQGARRKYYRITDKGREVFERNMRDWKFTQKPVFIFAVAFQILYMAFMGRTGRVGKSGMGN</sequence>
<proteinExistence type="predicted"/>
<dbReference type="InterPro" id="IPR052509">
    <property type="entry name" value="Metal_resp_DNA-bind_regulator"/>
</dbReference>
<dbReference type="SUPFAM" id="SSF46785">
    <property type="entry name" value="Winged helix' DNA-binding domain"/>
    <property type="match status" value="1"/>
</dbReference>
<dbReference type="InterPro" id="IPR005149">
    <property type="entry name" value="Tscrpt_reg_PadR_N"/>
</dbReference>
<organism evidence="3">
    <name type="scientific">uncultured bacterium contig00088</name>
    <dbReference type="NCBI Taxonomy" id="1181561"/>
    <lineage>
        <taxon>Bacteria</taxon>
        <taxon>environmental samples</taxon>
    </lineage>
</organism>
<feature type="transmembrane region" description="Helical" evidence="1">
    <location>
        <begin position="95"/>
        <end position="114"/>
    </location>
</feature>
<name>A0A806KH78_9BACT</name>
<dbReference type="Pfam" id="PF03551">
    <property type="entry name" value="PadR"/>
    <property type="match status" value="1"/>
</dbReference>
<keyword evidence="1" id="KW-0812">Transmembrane</keyword>
<evidence type="ECO:0000259" key="2">
    <source>
        <dbReference type="Pfam" id="PF03551"/>
    </source>
</evidence>